<evidence type="ECO:0000256" key="2">
    <source>
        <dbReference type="ARBA" id="ARBA00004167"/>
    </source>
</evidence>
<evidence type="ECO:0000256" key="11">
    <source>
        <dbReference type="ARBA" id="ARBA00023033"/>
    </source>
</evidence>
<dbReference type="STRING" id="34475.A0A4Y9Y292"/>
<dbReference type="CDD" id="cd11065">
    <property type="entry name" value="CYP64-like"/>
    <property type="match status" value="1"/>
</dbReference>
<evidence type="ECO:0000256" key="7">
    <source>
        <dbReference type="ARBA" id="ARBA00022723"/>
    </source>
</evidence>
<evidence type="ECO:0000256" key="4">
    <source>
        <dbReference type="ARBA" id="ARBA00010617"/>
    </source>
</evidence>
<dbReference type="InterPro" id="IPR036396">
    <property type="entry name" value="Cyt_P450_sf"/>
</dbReference>
<dbReference type="EMBL" id="SEKV01000500">
    <property type="protein sequence ID" value="TFY56485.1"/>
    <property type="molecule type" value="Genomic_DNA"/>
</dbReference>
<dbReference type="AlphaFoldDB" id="A0A4Y9Y292"/>
<evidence type="ECO:0000256" key="5">
    <source>
        <dbReference type="ARBA" id="ARBA00022617"/>
    </source>
</evidence>
<keyword evidence="5 13" id="KW-0349">Heme</keyword>
<dbReference type="Pfam" id="PF00067">
    <property type="entry name" value="p450"/>
    <property type="match status" value="2"/>
</dbReference>
<evidence type="ECO:0000256" key="9">
    <source>
        <dbReference type="ARBA" id="ARBA00023002"/>
    </source>
</evidence>
<dbReference type="GO" id="GO:0005506">
    <property type="term" value="F:iron ion binding"/>
    <property type="evidence" value="ECO:0007669"/>
    <property type="project" value="InterPro"/>
</dbReference>
<evidence type="ECO:0000256" key="6">
    <source>
        <dbReference type="ARBA" id="ARBA00022692"/>
    </source>
</evidence>
<evidence type="ECO:0000256" key="10">
    <source>
        <dbReference type="ARBA" id="ARBA00023004"/>
    </source>
</evidence>
<dbReference type="PANTHER" id="PTHR46300">
    <property type="entry name" value="P450, PUTATIVE (EUROFUNG)-RELATED-RELATED"/>
    <property type="match status" value="1"/>
</dbReference>
<keyword evidence="11 14" id="KW-0503">Monooxygenase</keyword>
<dbReference type="InterPro" id="IPR002401">
    <property type="entry name" value="Cyt_P450_E_grp-I"/>
</dbReference>
<evidence type="ECO:0000256" key="12">
    <source>
        <dbReference type="ARBA" id="ARBA00023136"/>
    </source>
</evidence>
<dbReference type="SUPFAM" id="SSF48264">
    <property type="entry name" value="Cytochrome P450"/>
    <property type="match status" value="1"/>
</dbReference>
<comment type="pathway">
    <text evidence="3">Secondary metabolite biosynthesis.</text>
</comment>
<keyword evidence="10 13" id="KW-0408">Iron</keyword>
<sequence>MPLMSYNDEWRRQRRWIQASLLDKTKLESYRPIEQREAIRMLGSILRTPEAFASLIRRYEGAIMLEVAYGRTIAAHDSDFVQLASETIIKLTEAGSPSASLVDFVPILRYMPTWLPGSAWKRRALDIRQLMQDVMCIPYEKTKRAMAAGTAAPSFLTALLEEMSETRKGELSAEDERAMQGITSVLFAAGTDTSATVVVSFVLAMVLNSDICRKAQAEIDRVVGSERLPTFEDRDSLPYVECVLRECFRHMTRDPDVYPEPEVFWPERYLEMDASTFDAIDPRKIVFGFGRRLCPGRQLADSSIWLAIACLLATLDFNKARDSTGNEITPMAEFVPGAVSHPKPFVCSIRPRTQKAAELIYDIEAAEGL</sequence>
<dbReference type="Gene3D" id="1.10.630.10">
    <property type="entry name" value="Cytochrome P450"/>
    <property type="match status" value="2"/>
</dbReference>
<keyword evidence="9 14" id="KW-0560">Oxidoreductase</keyword>
<dbReference type="InterPro" id="IPR017972">
    <property type="entry name" value="Cyt_P450_CS"/>
</dbReference>
<dbReference type="GO" id="GO:0016020">
    <property type="term" value="C:membrane"/>
    <property type="evidence" value="ECO:0007669"/>
    <property type="project" value="UniProtKB-SubCell"/>
</dbReference>
<dbReference type="PROSITE" id="PS00086">
    <property type="entry name" value="CYTOCHROME_P450"/>
    <property type="match status" value="1"/>
</dbReference>
<evidence type="ECO:0008006" key="17">
    <source>
        <dbReference type="Google" id="ProtNLM"/>
    </source>
</evidence>
<dbReference type="PRINTS" id="PR00463">
    <property type="entry name" value="EP450I"/>
</dbReference>
<keyword evidence="6" id="KW-0812">Transmembrane</keyword>
<comment type="similarity">
    <text evidence="4 14">Belongs to the cytochrome P450 family.</text>
</comment>
<keyword evidence="7 13" id="KW-0479">Metal-binding</keyword>
<dbReference type="PANTHER" id="PTHR46300:SF7">
    <property type="entry name" value="P450, PUTATIVE (EUROFUNG)-RELATED"/>
    <property type="match status" value="1"/>
</dbReference>
<dbReference type="Proteomes" id="UP000298390">
    <property type="component" value="Unassembled WGS sequence"/>
</dbReference>
<dbReference type="GO" id="GO:0004497">
    <property type="term" value="F:monooxygenase activity"/>
    <property type="evidence" value="ECO:0007669"/>
    <property type="project" value="UniProtKB-KW"/>
</dbReference>
<evidence type="ECO:0000256" key="14">
    <source>
        <dbReference type="RuleBase" id="RU000461"/>
    </source>
</evidence>
<evidence type="ECO:0000313" key="16">
    <source>
        <dbReference type="Proteomes" id="UP000298390"/>
    </source>
</evidence>
<comment type="subcellular location">
    <subcellularLocation>
        <location evidence="2">Membrane</location>
        <topology evidence="2">Single-pass membrane protein</topology>
    </subcellularLocation>
</comment>
<dbReference type="GO" id="GO:0016705">
    <property type="term" value="F:oxidoreductase activity, acting on paired donors, with incorporation or reduction of molecular oxygen"/>
    <property type="evidence" value="ECO:0007669"/>
    <property type="project" value="InterPro"/>
</dbReference>
<dbReference type="InterPro" id="IPR050364">
    <property type="entry name" value="Cytochrome_P450_fung"/>
</dbReference>
<dbReference type="InterPro" id="IPR001128">
    <property type="entry name" value="Cyt_P450"/>
</dbReference>
<gene>
    <name evidence="15" type="ORF">EVJ58_g7613</name>
</gene>
<evidence type="ECO:0000256" key="1">
    <source>
        <dbReference type="ARBA" id="ARBA00001971"/>
    </source>
</evidence>
<comment type="caution">
    <text evidence="15">The sequence shown here is derived from an EMBL/GenBank/DDBJ whole genome shotgun (WGS) entry which is preliminary data.</text>
</comment>
<reference evidence="15 16" key="1">
    <citation type="submission" date="2019-01" db="EMBL/GenBank/DDBJ databases">
        <title>Genome sequencing of the rare red list fungi Fomitopsis rosea.</title>
        <authorList>
            <person name="Buettner E."/>
            <person name="Kellner H."/>
        </authorList>
    </citation>
    <scope>NUCLEOTIDE SEQUENCE [LARGE SCALE GENOMIC DNA]</scope>
    <source>
        <strain evidence="15 16">DSM 105464</strain>
    </source>
</reference>
<protein>
    <recommendedName>
        <fullName evidence="17">Cytochrome P450</fullName>
    </recommendedName>
</protein>
<keyword evidence="8" id="KW-1133">Transmembrane helix</keyword>
<dbReference type="GO" id="GO:0020037">
    <property type="term" value="F:heme binding"/>
    <property type="evidence" value="ECO:0007669"/>
    <property type="project" value="InterPro"/>
</dbReference>
<accession>A0A4Y9Y292</accession>
<feature type="binding site" description="axial binding residue" evidence="13">
    <location>
        <position position="294"/>
    </location>
    <ligand>
        <name>heme</name>
        <dbReference type="ChEBI" id="CHEBI:30413"/>
    </ligand>
    <ligandPart>
        <name>Fe</name>
        <dbReference type="ChEBI" id="CHEBI:18248"/>
    </ligandPart>
</feature>
<evidence type="ECO:0000256" key="13">
    <source>
        <dbReference type="PIRSR" id="PIRSR602401-1"/>
    </source>
</evidence>
<evidence type="ECO:0000313" key="15">
    <source>
        <dbReference type="EMBL" id="TFY56485.1"/>
    </source>
</evidence>
<evidence type="ECO:0000256" key="3">
    <source>
        <dbReference type="ARBA" id="ARBA00005179"/>
    </source>
</evidence>
<organism evidence="15 16">
    <name type="scientific">Rhodofomes roseus</name>
    <dbReference type="NCBI Taxonomy" id="34475"/>
    <lineage>
        <taxon>Eukaryota</taxon>
        <taxon>Fungi</taxon>
        <taxon>Dikarya</taxon>
        <taxon>Basidiomycota</taxon>
        <taxon>Agaricomycotina</taxon>
        <taxon>Agaricomycetes</taxon>
        <taxon>Polyporales</taxon>
        <taxon>Rhodofomes</taxon>
    </lineage>
</organism>
<evidence type="ECO:0000256" key="8">
    <source>
        <dbReference type="ARBA" id="ARBA00022989"/>
    </source>
</evidence>
<name>A0A4Y9Y292_9APHY</name>
<comment type="cofactor">
    <cofactor evidence="1 13">
        <name>heme</name>
        <dbReference type="ChEBI" id="CHEBI:30413"/>
    </cofactor>
</comment>
<proteinExistence type="inferred from homology"/>
<keyword evidence="12" id="KW-0472">Membrane</keyword>